<protein>
    <recommendedName>
        <fullName evidence="3">Caib/baif family protein</fullName>
    </recommendedName>
</protein>
<proteinExistence type="predicted"/>
<evidence type="ECO:0000313" key="1">
    <source>
        <dbReference type="EMBL" id="KKT68601.1"/>
    </source>
</evidence>
<dbReference type="EMBL" id="LCJB01000073">
    <property type="protein sequence ID" value="KKT68601.1"/>
    <property type="molecule type" value="Genomic_DNA"/>
</dbReference>
<evidence type="ECO:0000313" key="2">
    <source>
        <dbReference type="Proteomes" id="UP000034154"/>
    </source>
</evidence>
<sequence length="578" mass="66812">MTKTPNYDVKIKTILDSLQPGEQICSLTGEKWQLPEKEIEYYKKFNVPPHNVSPNTLWKQMAYYDCAYQFWWNKHFETGAPVLSFHHPASGIRVLPDKEWHTKDFSETFEEFDLAKPFFSQLRNLELCVPLLATFNRVEPENSIVLMSMGDRDSYFVFACKSERSFFSGGAFGIADSSVVWLAFNITDSHYITHSQRLHNCRYVRESLDCVNSNFLFDCRNCNNCFGATNRRNAEYLFFNEQLTKDEYETRLSKIDLGQRSVVEAWQKKFDELLVKEGIWPENFNVSTEQSSGDYLGNAVRCTECFSSGDNPVDAWRSAWIYGNSQGCVYSWGMVDNSDVYMCVSSPNSSKSKFCYRSFRLDNCEYCLMSSDCRDCFGCVGLKNKRFCILNKQYEETEYWQKVDELKCLMLERGEYGHYLPPELSSTYVPEGGATVYCGATEDELQKIGGLVFDPNAEGATGVDRLKVEPRTLDSIPDSIDDLGDDWVGVPIYDEKAKRTFSFLKPELDYYRAKRIAPPAEHFIRRLNEVALNGQLSSFETKQCHKCQKELLVSKCPNYPDRKIYCNDCYLKYLEENN</sequence>
<gene>
    <name evidence="1" type="ORF">UW63_C0073G0002</name>
</gene>
<dbReference type="AlphaFoldDB" id="A0A0G1JAD8"/>
<dbReference type="Proteomes" id="UP000034154">
    <property type="component" value="Unassembled WGS sequence"/>
</dbReference>
<name>A0A0G1JAD8_9BACT</name>
<accession>A0A0G1JAD8</accession>
<evidence type="ECO:0008006" key="3">
    <source>
        <dbReference type="Google" id="ProtNLM"/>
    </source>
</evidence>
<reference evidence="1 2" key="1">
    <citation type="journal article" date="2015" name="Nature">
        <title>rRNA introns, odd ribosomes, and small enigmatic genomes across a large radiation of phyla.</title>
        <authorList>
            <person name="Brown C.T."/>
            <person name="Hug L.A."/>
            <person name="Thomas B.C."/>
            <person name="Sharon I."/>
            <person name="Castelle C.J."/>
            <person name="Singh A."/>
            <person name="Wilkins M.J."/>
            <person name="Williams K.H."/>
            <person name="Banfield J.F."/>
        </authorList>
    </citation>
    <scope>NUCLEOTIDE SEQUENCE [LARGE SCALE GENOMIC DNA]</scope>
</reference>
<comment type="caution">
    <text evidence="1">The sequence shown here is derived from an EMBL/GenBank/DDBJ whole genome shotgun (WGS) entry which is preliminary data.</text>
</comment>
<organism evidence="1 2">
    <name type="scientific">Candidatus Uhrbacteria bacterium GW2011_GWF2_44_350</name>
    <dbReference type="NCBI Taxonomy" id="1619000"/>
    <lineage>
        <taxon>Bacteria</taxon>
        <taxon>Candidatus Uhriibacteriota</taxon>
    </lineage>
</organism>